<dbReference type="InterPro" id="IPR001098">
    <property type="entry name" value="DNA-dir_DNA_pol_A_palm_dom"/>
</dbReference>
<keyword evidence="1" id="KW-0235">DNA replication</keyword>
<dbReference type="GO" id="GO:0003677">
    <property type="term" value="F:DNA binding"/>
    <property type="evidence" value="ECO:0007669"/>
    <property type="project" value="InterPro"/>
</dbReference>
<gene>
    <name evidence="4" type="ORF">LCGC14_0208380</name>
</gene>
<feature type="domain" description="3'-5' exonuclease" evidence="2">
    <location>
        <begin position="213"/>
        <end position="415"/>
    </location>
</feature>
<dbReference type="InterPro" id="IPR036895">
    <property type="entry name" value="Uracil-DNA_glycosylase-like_sf"/>
</dbReference>
<dbReference type="InterPro" id="IPR005122">
    <property type="entry name" value="Uracil-DNA_glycosylase-like"/>
</dbReference>
<dbReference type="InterPro" id="IPR002562">
    <property type="entry name" value="3'-5'_exonuclease_dom"/>
</dbReference>
<dbReference type="Gene3D" id="3.30.70.370">
    <property type="match status" value="1"/>
</dbReference>
<dbReference type="SUPFAM" id="SSF52141">
    <property type="entry name" value="Uracil-DNA glycosylase-like"/>
    <property type="match status" value="1"/>
</dbReference>
<sequence length="855" mass="96069">MTESCKKALGGSPACKLGELTKWVQCSGGRCDTVPSAKPEPPSKTKIMVVVKAPDNKDTITIGKGRNVEKLGELLDLATIALSDVYVTGLVKCCPPKRPPSVQEIKFCSGHLADELKAVDPDVVILMGAATLRAFNLMGEGGVNKLHGKIIEKAFPHDDTNDKVYKLMVTTDPNALYMNPDPRLQGTMVKDLILAKAVVEGGLVNPDQQDVDYKLIEDKYDLAWMIGEIKEKGMFAFDSESRGLPWSEQPLICLQFCWGYDQPRRTVAVLPLYNHDPDGTDWKLKPTWDHHGREMVIEMLKEIFEDPNIPKVAHNIKYDMCVMRKHLGIETKGFLFDTLLMHHILWEHPPHDLEYLADLELNTGNYSKGVHDITGHGRVLRNTYDHVPDKILHPYGAKDAESTYRLFCRYYSRLKALPEQWKLYTDEVHPFIRTMMKAEWRGTCLSTDVIDTLTKEFMKEQAALSVSLKERTWPEFNGDKSDDVAKAIIQAGYGRDIESPKTTKGYSTDKSKLLPLIKKLPIVEEFMRYRSLTKLISTYMNNAKDMSGATDGRARISVLLHGTVNGRPSCGFLHQIPRLDRERIKKGLGNLRDMFIAQEGYSLVYGDYSMIELVVLAIKSGDENMMEIFRSGQDIHKATAAQFVGLEDHEVCAHNRDLAKPVNFSRVYGAVEGRSLLKLTWMDLEGNEWPVTKEMIQAGYAALDERFPAAGTYFINTVSEISANAGIHITPFGRVKHMGSTLNSGNKWARENAERQAVNGTIQSPAASVTIRTLNAMNVYLEEQIKAGVMTEEEAALIITVHDSGLFEVKNEHLGWFEDKLREIASRPVPQLNDWCFTMKVGIGQSWSEAELNAK</sequence>
<accession>A0A0F9UXX5</accession>
<name>A0A0F9UXX5_9ZZZZ</name>
<feature type="domain" description="DNA-directed DNA polymerase family A palm" evidence="3">
    <location>
        <begin position="591"/>
        <end position="813"/>
    </location>
</feature>
<dbReference type="SMART" id="SM00482">
    <property type="entry name" value="POLAc"/>
    <property type="match status" value="1"/>
</dbReference>
<protein>
    <recommendedName>
        <fullName evidence="5">DNA-directed DNA polymerase family A palm domain-containing protein</fullName>
    </recommendedName>
</protein>
<dbReference type="GO" id="GO:0006302">
    <property type="term" value="P:double-strand break repair"/>
    <property type="evidence" value="ECO:0007669"/>
    <property type="project" value="TreeGrafter"/>
</dbReference>
<dbReference type="InterPro" id="IPR043502">
    <property type="entry name" value="DNA/RNA_pol_sf"/>
</dbReference>
<dbReference type="InterPro" id="IPR012337">
    <property type="entry name" value="RNaseH-like_sf"/>
</dbReference>
<evidence type="ECO:0000259" key="3">
    <source>
        <dbReference type="SMART" id="SM00482"/>
    </source>
</evidence>
<dbReference type="Gene3D" id="1.20.1060.10">
    <property type="entry name" value="Taq DNA Polymerase, Chain T, domain 4"/>
    <property type="match status" value="1"/>
</dbReference>
<evidence type="ECO:0000259" key="2">
    <source>
        <dbReference type="SMART" id="SM00474"/>
    </source>
</evidence>
<dbReference type="SMART" id="SM00474">
    <property type="entry name" value="35EXOc"/>
    <property type="match status" value="1"/>
</dbReference>
<evidence type="ECO:0008006" key="5">
    <source>
        <dbReference type="Google" id="ProtNLM"/>
    </source>
</evidence>
<dbReference type="InterPro" id="IPR002298">
    <property type="entry name" value="DNA_polymerase_A"/>
</dbReference>
<dbReference type="AlphaFoldDB" id="A0A0F9UXX5"/>
<dbReference type="SUPFAM" id="SSF56672">
    <property type="entry name" value="DNA/RNA polymerases"/>
    <property type="match status" value="1"/>
</dbReference>
<dbReference type="Pfam" id="PF01612">
    <property type="entry name" value="DNA_pol_A_exo1"/>
    <property type="match status" value="1"/>
</dbReference>
<dbReference type="GO" id="GO:0008408">
    <property type="term" value="F:3'-5' exonuclease activity"/>
    <property type="evidence" value="ECO:0007669"/>
    <property type="project" value="InterPro"/>
</dbReference>
<dbReference type="PANTHER" id="PTHR10133:SF27">
    <property type="entry name" value="DNA POLYMERASE NU"/>
    <property type="match status" value="1"/>
</dbReference>
<comment type="caution">
    <text evidence="4">The sequence shown here is derived from an EMBL/GenBank/DDBJ whole genome shotgun (WGS) entry which is preliminary data.</text>
</comment>
<dbReference type="Gene3D" id="3.30.420.10">
    <property type="entry name" value="Ribonuclease H-like superfamily/Ribonuclease H"/>
    <property type="match status" value="1"/>
</dbReference>
<reference evidence="4" key="1">
    <citation type="journal article" date="2015" name="Nature">
        <title>Complex archaea that bridge the gap between prokaryotes and eukaryotes.</title>
        <authorList>
            <person name="Spang A."/>
            <person name="Saw J.H."/>
            <person name="Jorgensen S.L."/>
            <person name="Zaremba-Niedzwiedzka K."/>
            <person name="Martijn J."/>
            <person name="Lind A.E."/>
            <person name="van Eijk R."/>
            <person name="Schleper C."/>
            <person name="Guy L."/>
            <person name="Ettema T.J."/>
        </authorList>
    </citation>
    <scope>NUCLEOTIDE SEQUENCE</scope>
</reference>
<evidence type="ECO:0000313" key="4">
    <source>
        <dbReference type="EMBL" id="KKN92347.1"/>
    </source>
</evidence>
<dbReference type="EMBL" id="LAZR01000095">
    <property type="protein sequence ID" value="KKN92347.1"/>
    <property type="molecule type" value="Genomic_DNA"/>
</dbReference>
<dbReference type="InterPro" id="IPR036397">
    <property type="entry name" value="RNaseH_sf"/>
</dbReference>
<organism evidence="4">
    <name type="scientific">marine sediment metagenome</name>
    <dbReference type="NCBI Taxonomy" id="412755"/>
    <lineage>
        <taxon>unclassified sequences</taxon>
        <taxon>metagenomes</taxon>
        <taxon>ecological metagenomes</taxon>
    </lineage>
</organism>
<dbReference type="GO" id="GO:0006261">
    <property type="term" value="P:DNA-templated DNA replication"/>
    <property type="evidence" value="ECO:0007669"/>
    <property type="project" value="InterPro"/>
</dbReference>
<proteinExistence type="predicted"/>
<dbReference type="PANTHER" id="PTHR10133">
    <property type="entry name" value="DNA POLYMERASE I"/>
    <property type="match status" value="1"/>
</dbReference>
<dbReference type="Pfam" id="PF00476">
    <property type="entry name" value="DNA_pol_A"/>
    <property type="match status" value="1"/>
</dbReference>
<dbReference type="Pfam" id="PF03167">
    <property type="entry name" value="UDG"/>
    <property type="match status" value="1"/>
</dbReference>
<dbReference type="SUPFAM" id="SSF53098">
    <property type="entry name" value="Ribonuclease H-like"/>
    <property type="match status" value="1"/>
</dbReference>
<dbReference type="Gene3D" id="3.40.470.10">
    <property type="entry name" value="Uracil-DNA glycosylase-like domain"/>
    <property type="match status" value="1"/>
</dbReference>
<evidence type="ECO:0000256" key="1">
    <source>
        <dbReference type="ARBA" id="ARBA00022705"/>
    </source>
</evidence>
<dbReference type="Gene3D" id="1.10.150.20">
    <property type="entry name" value="5' to 3' exonuclease, C-terminal subdomain"/>
    <property type="match status" value="1"/>
</dbReference>
<dbReference type="GO" id="GO:0003887">
    <property type="term" value="F:DNA-directed DNA polymerase activity"/>
    <property type="evidence" value="ECO:0007669"/>
    <property type="project" value="InterPro"/>
</dbReference>
<dbReference type="PRINTS" id="PR00868">
    <property type="entry name" value="DNAPOLI"/>
</dbReference>